<dbReference type="EMBL" id="BAAAYU010000005">
    <property type="protein sequence ID" value="GAA3633434.1"/>
    <property type="molecule type" value="Genomic_DNA"/>
</dbReference>
<keyword evidence="3" id="KW-1185">Reference proteome</keyword>
<evidence type="ECO:0000259" key="1">
    <source>
        <dbReference type="Pfam" id="PF04230"/>
    </source>
</evidence>
<organism evidence="2 3">
    <name type="scientific">Microbacterium awajiense</name>
    <dbReference type="NCBI Taxonomy" id="415214"/>
    <lineage>
        <taxon>Bacteria</taxon>
        <taxon>Bacillati</taxon>
        <taxon>Actinomycetota</taxon>
        <taxon>Actinomycetes</taxon>
        <taxon>Micrococcales</taxon>
        <taxon>Microbacteriaceae</taxon>
        <taxon>Microbacterium</taxon>
    </lineage>
</organism>
<protein>
    <submittedName>
        <fullName evidence="2">Polysaccharide pyruvyl transferase family protein</fullName>
    </submittedName>
</protein>
<evidence type="ECO:0000313" key="3">
    <source>
        <dbReference type="Proteomes" id="UP001501697"/>
    </source>
</evidence>
<keyword evidence="2" id="KW-0808">Transferase</keyword>
<accession>A0ABP7AII6</accession>
<gene>
    <name evidence="2" type="ORF">GCM10022200_15690</name>
</gene>
<comment type="caution">
    <text evidence="2">The sequence shown here is derived from an EMBL/GenBank/DDBJ whole genome shotgun (WGS) entry which is preliminary data.</text>
</comment>
<dbReference type="GO" id="GO:0016740">
    <property type="term" value="F:transferase activity"/>
    <property type="evidence" value="ECO:0007669"/>
    <property type="project" value="UniProtKB-KW"/>
</dbReference>
<feature type="domain" description="Polysaccharide pyruvyl transferase" evidence="1">
    <location>
        <begin position="153"/>
        <end position="327"/>
    </location>
</feature>
<dbReference type="InterPro" id="IPR007345">
    <property type="entry name" value="Polysacch_pyruvyl_Trfase"/>
</dbReference>
<dbReference type="Proteomes" id="UP001501697">
    <property type="component" value="Unassembled WGS sequence"/>
</dbReference>
<dbReference type="PANTHER" id="PTHR36836:SF1">
    <property type="entry name" value="COLANIC ACID BIOSYNTHESIS PROTEIN WCAK"/>
    <property type="match status" value="1"/>
</dbReference>
<proteinExistence type="predicted"/>
<dbReference type="Pfam" id="PF04230">
    <property type="entry name" value="PS_pyruv_trans"/>
    <property type="match status" value="1"/>
</dbReference>
<name>A0ABP7AII6_9MICO</name>
<dbReference type="PANTHER" id="PTHR36836">
    <property type="entry name" value="COLANIC ACID BIOSYNTHESIS PROTEIN WCAK"/>
    <property type="match status" value="1"/>
</dbReference>
<reference evidence="3" key="1">
    <citation type="journal article" date="2019" name="Int. J. Syst. Evol. Microbiol.">
        <title>The Global Catalogue of Microorganisms (GCM) 10K type strain sequencing project: providing services to taxonomists for standard genome sequencing and annotation.</title>
        <authorList>
            <consortium name="The Broad Institute Genomics Platform"/>
            <consortium name="The Broad Institute Genome Sequencing Center for Infectious Disease"/>
            <person name="Wu L."/>
            <person name="Ma J."/>
        </authorList>
    </citation>
    <scope>NUCLEOTIDE SEQUENCE [LARGE SCALE GENOMIC DNA]</scope>
    <source>
        <strain evidence="3">JCM 16544</strain>
    </source>
</reference>
<sequence>MLNPLRGESLIRAVDAAILRRRPAPGGGRHILLAPPGAGNIGDQALVEAFVEAVDGPVTVLTRSRRDIDVAAHLTDRMTVLPVPALVYGTALGHARDARTVDRALDGAASFSVLGADIMDGAYVPRASVNRAALAERLADRGWSSRVVGFSWNDRPDARALAALRRADAAGVRLYVRDPRSAARARADGLTALDSADIVFASQTADPGAVDRLGIDAVSGPFAIVNASGLVGDRTEAYVRTIRRLRDADLGVVVVPHVSRHGADDLPPCRALAERFAEDPGVGMVTGLLSPREIRGLAARAVVTVTGRMHLAVMSLMAGVPAITVATQGKVEGLMDLFGLPELCVSPSDGFAQRMGDVVATTLASAPRYASTIREALPRVRELALANVEGIAAVARERVS</sequence>
<evidence type="ECO:0000313" key="2">
    <source>
        <dbReference type="EMBL" id="GAA3633434.1"/>
    </source>
</evidence>